<feature type="transmembrane region" description="Helical" evidence="2">
    <location>
        <begin position="136"/>
        <end position="157"/>
    </location>
</feature>
<dbReference type="Pfam" id="PF03125">
    <property type="entry name" value="Sre"/>
    <property type="match status" value="1"/>
</dbReference>
<dbReference type="Proteomes" id="UP000031036">
    <property type="component" value="Unassembled WGS sequence"/>
</dbReference>
<name>A0A0B2USE8_TOXCA</name>
<feature type="transmembrane region" description="Helical" evidence="2">
    <location>
        <begin position="56"/>
        <end position="76"/>
    </location>
</feature>
<dbReference type="PANTHER" id="PTHR23128">
    <property type="entry name" value="SERPENTINE RECEPTOR, CLASS E (EPSILON)-RELATED"/>
    <property type="match status" value="1"/>
</dbReference>
<dbReference type="GO" id="GO:0016020">
    <property type="term" value="C:membrane"/>
    <property type="evidence" value="ECO:0007669"/>
    <property type="project" value="InterPro"/>
</dbReference>
<dbReference type="STRING" id="6265.A0A0B2USE8"/>
<evidence type="ECO:0000313" key="4">
    <source>
        <dbReference type="Proteomes" id="UP000031036"/>
    </source>
</evidence>
<evidence type="ECO:0000256" key="1">
    <source>
        <dbReference type="ARBA" id="ARBA00006803"/>
    </source>
</evidence>
<keyword evidence="2" id="KW-1133">Transmembrane helix</keyword>
<keyword evidence="4" id="KW-1185">Reference proteome</keyword>
<dbReference type="GO" id="GO:0007606">
    <property type="term" value="P:sensory perception of chemical stimulus"/>
    <property type="evidence" value="ECO:0007669"/>
    <property type="project" value="InterPro"/>
</dbReference>
<protein>
    <submittedName>
        <fullName evidence="3">Serpentine receptor class epsilon-8</fullName>
    </submittedName>
</protein>
<feature type="transmembrane region" description="Helical" evidence="2">
    <location>
        <begin position="20"/>
        <end position="44"/>
    </location>
</feature>
<keyword evidence="2" id="KW-0472">Membrane</keyword>
<dbReference type="PANTHER" id="PTHR23128:SF132">
    <property type="entry name" value="SERPENTINE RECEPTOR, CLASS E (EPSILON)-RELATED"/>
    <property type="match status" value="1"/>
</dbReference>
<dbReference type="InterPro" id="IPR004151">
    <property type="entry name" value="7TM_GPCR_serpentine_rcpt_Sre"/>
</dbReference>
<feature type="transmembrane region" description="Helical" evidence="2">
    <location>
        <begin position="203"/>
        <end position="222"/>
    </location>
</feature>
<comment type="caution">
    <text evidence="3">The sequence shown here is derived from an EMBL/GenBank/DDBJ whole genome shotgun (WGS) entry which is preliminary data.</text>
</comment>
<feature type="transmembrane region" description="Helical" evidence="2">
    <location>
        <begin position="163"/>
        <end position="183"/>
    </location>
</feature>
<evidence type="ECO:0000313" key="3">
    <source>
        <dbReference type="EMBL" id="KHN72303.1"/>
    </source>
</evidence>
<feature type="transmembrane region" description="Helical" evidence="2">
    <location>
        <begin position="96"/>
        <end position="116"/>
    </location>
</feature>
<evidence type="ECO:0000256" key="2">
    <source>
        <dbReference type="SAM" id="Phobius"/>
    </source>
</evidence>
<proteinExistence type="inferred from homology"/>
<dbReference type="EMBL" id="JPKZ01003266">
    <property type="protein sequence ID" value="KHN72303.1"/>
    <property type="molecule type" value="Genomic_DNA"/>
</dbReference>
<dbReference type="AlphaFoldDB" id="A0A0B2USE8"/>
<keyword evidence="2" id="KW-0812">Transmembrane</keyword>
<keyword evidence="3" id="KW-0675">Receptor</keyword>
<sequence length="279" mass="31796">MNLLINPSVYNDSAQRFLMGSVFMLELLMICVGMFFCLIAIVVLSRTSQLHVNLTIILYVCAAQYLLGGSSRAFIITELWSHRGIPHLESVNAMKIIYTIRVTMIFIACYSVPCAIAERVFATFMLQDYETHRRLWIPFLLYCIASPLFITSVFFWFDGVMSEIIAISVVLFVNLIASLGLVFTNRVNHRRYAISRLPFIKQAFICSGCIIIVGGIIHVFGITSSNPFVANVLLEIFDIFVATLRIKKNVYPLISRSTTYDPKAVAERYFQQLNIEWNQ</sequence>
<organism evidence="3 4">
    <name type="scientific">Toxocara canis</name>
    <name type="common">Canine roundworm</name>
    <dbReference type="NCBI Taxonomy" id="6265"/>
    <lineage>
        <taxon>Eukaryota</taxon>
        <taxon>Metazoa</taxon>
        <taxon>Ecdysozoa</taxon>
        <taxon>Nematoda</taxon>
        <taxon>Chromadorea</taxon>
        <taxon>Rhabditida</taxon>
        <taxon>Spirurina</taxon>
        <taxon>Ascaridomorpha</taxon>
        <taxon>Ascaridoidea</taxon>
        <taxon>Toxocaridae</taxon>
        <taxon>Toxocara</taxon>
    </lineage>
</organism>
<gene>
    <name evidence="3" type="primary">sre-8</name>
    <name evidence="3" type="ORF">Tcan_12158</name>
</gene>
<comment type="similarity">
    <text evidence="1">Belongs to the nematode receptor-like protein sre family.</text>
</comment>
<dbReference type="OMA" id="TELWSHR"/>
<accession>A0A0B2USE8</accession>
<reference evidence="3 4" key="1">
    <citation type="submission" date="2014-11" db="EMBL/GenBank/DDBJ databases">
        <title>Genetic blueprint of the zoonotic pathogen Toxocara canis.</title>
        <authorList>
            <person name="Zhu X.-Q."/>
            <person name="Korhonen P.K."/>
            <person name="Cai H."/>
            <person name="Young N.D."/>
            <person name="Nejsum P."/>
            <person name="von Samson-Himmelstjerna G."/>
            <person name="Boag P.R."/>
            <person name="Tan P."/>
            <person name="Li Q."/>
            <person name="Min J."/>
            <person name="Yang Y."/>
            <person name="Wang X."/>
            <person name="Fang X."/>
            <person name="Hall R.S."/>
            <person name="Hofmann A."/>
            <person name="Sternberg P.W."/>
            <person name="Jex A.R."/>
            <person name="Gasser R.B."/>
        </authorList>
    </citation>
    <scope>NUCLEOTIDE SEQUENCE [LARGE SCALE GENOMIC DNA]</scope>
    <source>
        <strain evidence="3">PN_DK_2014</strain>
    </source>
</reference>